<protein>
    <recommendedName>
        <fullName evidence="10">Ion-translocating oxidoreductase complex subunit D</fullName>
        <ecNumber evidence="10">7.-.-.-</ecNumber>
    </recommendedName>
    <alternativeName>
        <fullName evidence="10">Rnf electron transport complex subunit D</fullName>
    </alternativeName>
</protein>
<evidence type="ECO:0000256" key="6">
    <source>
        <dbReference type="ARBA" id="ARBA00022967"/>
    </source>
</evidence>
<evidence type="ECO:0000256" key="10">
    <source>
        <dbReference type="HAMAP-Rule" id="MF_00462"/>
    </source>
</evidence>
<name>A0ABV2BPN3_9GAMM</name>
<evidence type="ECO:0000256" key="9">
    <source>
        <dbReference type="ARBA" id="ARBA00023136"/>
    </source>
</evidence>
<dbReference type="PANTHER" id="PTHR30578">
    <property type="entry name" value="ELECTRON TRANSPORT COMPLEX PROTEIN RNFD"/>
    <property type="match status" value="1"/>
</dbReference>
<dbReference type="PANTHER" id="PTHR30578:SF0">
    <property type="entry name" value="ION-TRANSLOCATING OXIDOREDUCTASE COMPLEX SUBUNIT D"/>
    <property type="match status" value="1"/>
</dbReference>
<dbReference type="EMBL" id="JBEVCJ010000001">
    <property type="protein sequence ID" value="MET1253841.1"/>
    <property type="molecule type" value="Genomic_DNA"/>
</dbReference>
<keyword evidence="5 10" id="KW-0812">Transmembrane</keyword>
<organism evidence="11 12">
    <name type="scientific">Aliikangiella maris</name>
    <dbReference type="NCBI Taxonomy" id="3162458"/>
    <lineage>
        <taxon>Bacteria</taxon>
        <taxon>Pseudomonadati</taxon>
        <taxon>Pseudomonadota</taxon>
        <taxon>Gammaproteobacteria</taxon>
        <taxon>Oceanospirillales</taxon>
        <taxon>Pleioneaceae</taxon>
        <taxon>Aliikangiella</taxon>
    </lineage>
</organism>
<evidence type="ECO:0000256" key="2">
    <source>
        <dbReference type="ARBA" id="ARBA00022553"/>
    </source>
</evidence>
<feature type="transmembrane region" description="Helical" evidence="10">
    <location>
        <begin position="122"/>
        <end position="140"/>
    </location>
</feature>
<sequence length="351" mass="39171">MKLSSPFFHDALSTSQIMKLVCFGLIPGAIIQIYFFGFGVLINVFLCSFFCLSAEYFVLRLRKRPPRLTLTDNTALLTGLLLGLSLPPTLPFWMSMVGCWFAIIFAKQLYGGLGFNPFNPAMVGYVLLLISFPYEMTVWLPSRELALQVPGFIDSLEIILFSETSNHLTANTFRQIADGFTMATPLDFSKTEMTQGFMTTEILSKPYFQENLTGWQWVNAGFLVGGIYLLFAKVIRWHIPAAVLSGILITSFLLSSFDSQLYMPLWFHLSSGATMLGAFFIATDPVSAATTPKGRLIYGFSIGFMIVIIRTFGGYPEAVGFSVLLLNMATPMIDHYTKPIIYGHQQKSSDE</sequence>
<reference evidence="11 12" key="1">
    <citation type="submission" date="2024-06" db="EMBL/GenBank/DDBJ databases">
        <authorList>
            <person name="Li F."/>
        </authorList>
    </citation>
    <scope>NUCLEOTIDE SEQUENCE [LARGE SCALE GENOMIC DNA]</scope>
    <source>
        <strain evidence="11 12">GXAS 311</strain>
    </source>
</reference>
<gene>
    <name evidence="11" type="primary">rsxD</name>
    <name evidence="10" type="synonym">rnfD</name>
    <name evidence="11" type="ORF">ABVT43_01765</name>
</gene>
<keyword evidence="4 10" id="KW-0288">FMN</keyword>
<dbReference type="NCBIfam" id="NF002011">
    <property type="entry name" value="PRK00816.1"/>
    <property type="match status" value="1"/>
</dbReference>
<dbReference type="NCBIfam" id="TIGR01946">
    <property type="entry name" value="rnfD"/>
    <property type="match status" value="1"/>
</dbReference>
<comment type="subunit">
    <text evidence="10">The complex is composed of six subunits: RnfA, RnfB, RnfC, RnfD, RnfE and RnfG.</text>
</comment>
<evidence type="ECO:0000256" key="7">
    <source>
        <dbReference type="ARBA" id="ARBA00022982"/>
    </source>
</evidence>
<dbReference type="HAMAP" id="MF_00462">
    <property type="entry name" value="RsxD_RnfD"/>
    <property type="match status" value="1"/>
</dbReference>
<feature type="transmembrane region" description="Helical" evidence="10">
    <location>
        <begin position="92"/>
        <end position="110"/>
    </location>
</feature>
<comment type="cofactor">
    <cofactor evidence="10">
        <name>FMN</name>
        <dbReference type="ChEBI" id="CHEBI:58210"/>
    </cofactor>
</comment>
<dbReference type="Pfam" id="PF03116">
    <property type="entry name" value="NQR2_RnfD_RnfE"/>
    <property type="match status" value="1"/>
</dbReference>
<comment type="function">
    <text evidence="10">Part of a membrane-bound complex that couples electron transfer with translocation of ions across the membrane.</text>
</comment>
<dbReference type="Proteomes" id="UP001548189">
    <property type="component" value="Unassembled WGS sequence"/>
</dbReference>
<dbReference type="EC" id="7.-.-.-" evidence="10"/>
<feature type="transmembrane region" description="Helical" evidence="10">
    <location>
        <begin position="239"/>
        <end position="257"/>
    </location>
</feature>
<keyword evidence="9 10" id="KW-0472">Membrane</keyword>
<feature type="modified residue" description="FMN phosphoryl threonine" evidence="10">
    <location>
        <position position="184"/>
    </location>
</feature>
<evidence type="ECO:0000256" key="1">
    <source>
        <dbReference type="ARBA" id="ARBA00022448"/>
    </source>
</evidence>
<dbReference type="RefSeq" id="WP_353873381.1">
    <property type="nucleotide sequence ID" value="NZ_JBEVCJ010000001.1"/>
</dbReference>
<evidence type="ECO:0000256" key="8">
    <source>
        <dbReference type="ARBA" id="ARBA00022989"/>
    </source>
</evidence>
<dbReference type="InterPro" id="IPR004338">
    <property type="entry name" value="NqrB/RnfD"/>
</dbReference>
<proteinExistence type="inferred from homology"/>
<feature type="transmembrane region" description="Helical" evidence="10">
    <location>
        <begin position="214"/>
        <end position="232"/>
    </location>
</feature>
<feature type="transmembrane region" description="Helical" evidence="10">
    <location>
        <begin position="295"/>
        <end position="312"/>
    </location>
</feature>
<evidence type="ECO:0000256" key="4">
    <source>
        <dbReference type="ARBA" id="ARBA00022643"/>
    </source>
</evidence>
<feature type="transmembrane region" description="Helical" evidence="10">
    <location>
        <begin position="263"/>
        <end position="283"/>
    </location>
</feature>
<comment type="caution">
    <text evidence="10">Lacks conserved residue(s) required for the propagation of feature annotation.</text>
</comment>
<keyword evidence="12" id="KW-1185">Reference proteome</keyword>
<comment type="similarity">
    <text evidence="10">Belongs to the NqrB/RnfD family.</text>
</comment>
<comment type="caution">
    <text evidence="11">The sequence shown here is derived from an EMBL/GenBank/DDBJ whole genome shotgun (WGS) entry which is preliminary data.</text>
</comment>
<comment type="subcellular location">
    <subcellularLocation>
        <location evidence="10">Cell inner membrane</location>
        <topology evidence="10">Multi-pass membrane protein</topology>
    </subcellularLocation>
</comment>
<keyword evidence="8 10" id="KW-1133">Transmembrane helix</keyword>
<evidence type="ECO:0000256" key="5">
    <source>
        <dbReference type="ARBA" id="ARBA00022692"/>
    </source>
</evidence>
<evidence type="ECO:0000313" key="12">
    <source>
        <dbReference type="Proteomes" id="UP001548189"/>
    </source>
</evidence>
<evidence type="ECO:0000256" key="3">
    <source>
        <dbReference type="ARBA" id="ARBA00022630"/>
    </source>
</evidence>
<keyword evidence="1 10" id="KW-0813">Transport</keyword>
<keyword evidence="10" id="KW-1003">Cell membrane</keyword>
<evidence type="ECO:0000313" key="11">
    <source>
        <dbReference type="EMBL" id="MET1253841.1"/>
    </source>
</evidence>
<keyword evidence="6 10" id="KW-1278">Translocase</keyword>
<accession>A0ABV2BPN3</accession>
<keyword evidence="3 10" id="KW-0285">Flavoprotein</keyword>
<keyword evidence="7 10" id="KW-0249">Electron transport</keyword>
<keyword evidence="2 10" id="KW-0597">Phosphoprotein</keyword>
<dbReference type="InterPro" id="IPR011303">
    <property type="entry name" value="RnfD_bac"/>
</dbReference>
<keyword evidence="10" id="KW-0997">Cell inner membrane</keyword>